<dbReference type="AlphaFoldDB" id="A0A0F8ZAZ2"/>
<feature type="non-terminal residue" evidence="2">
    <location>
        <position position="120"/>
    </location>
</feature>
<comment type="caution">
    <text evidence="2">The sequence shown here is derived from an EMBL/GenBank/DDBJ whole genome shotgun (WGS) entry which is preliminary data.</text>
</comment>
<feature type="transmembrane region" description="Helical" evidence="1">
    <location>
        <begin position="95"/>
        <end position="119"/>
    </location>
</feature>
<keyword evidence="1" id="KW-0812">Transmembrane</keyword>
<name>A0A0F8ZAZ2_9ZZZZ</name>
<sequence>MRVSIFFVNLFNFIFVVSLIVFFSLTFLNFTFTFSDLPDDNVPYYISDDAANVTEKNSGKFGLYWWIYASQVLLLLIPLLLLSNLLILHYGGTGFTVIVQFIFVLLLLWELTGFIWAVLL</sequence>
<gene>
    <name evidence="2" type="ORF">LCGC14_2718440</name>
</gene>
<reference evidence="2" key="1">
    <citation type="journal article" date="2015" name="Nature">
        <title>Complex archaea that bridge the gap between prokaryotes and eukaryotes.</title>
        <authorList>
            <person name="Spang A."/>
            <person name="Saw J.H."/>
            <person name="Jorgensen S.L."/>
            <person name="Zaremba-Niedzwiedzka K."/>
            <person name="Martijn J."/>
            <person name="Lind A.E."/>
            <person name="van Eijk R."/>
            <person name="Schleper C."/>
            <person name="Guy L."/>
            <person name="Ettema T.J."/>
        </authorList>
    </citation>
    <scope>NUCLEOTIDE SEQUENCE</scope>
</reference>
<dbReference type="EMBL" id="LAZR01048896">
    <property type="protein sequence ID" value="KKK90893.1"/>
    <property type="molecule type" value="Genomic_DNA"/>
</dbReference>
<keyword evidence="1" id="KW-0472">Membrane</keyword>
<accession>A0A0F8ZAZ2</accession>
<organism evidence="2">
    <name type="scientific">marine sediment metagenome</name>
    <dbReference type="NCBI Taxonomy" id="412755"/>
    <lineage>
        <taxon>unclassified sequences</taxon>
        <taxon>metagenomes</taxon>
        <taxon>ecological metagenomes</taxon>
    </lineage>
</organism>
<protein>
    <submittedName>
        <fullName evidence="2">Uncharacterized protein</fullName>
    </submittedName>
</protein>
<feature type="transmembrane region" description="Helical" evidence="1">
    <location>
        <begin position="7"/>
        <end position="28"/>
    </location>
</feature>
<keyword evidence="1" id="KW-1133">Transmembrane helix</keyword>
<evidence type="ECO:0000256" key="1">
    <source>
        <dbReference type="SAM" id="Phobius"/>
    </source>
</evidence>
<proteinExistence type="predicted"/>
<evidence type="ECO:0000313" key="2">
    <source>
        <dbReference type="EMBL" id="KKK90893.1"/>
    </source>
</evidence>
<feature type="transmembrane region" description="Helical" evidence="1">
    <location>
        <begin position="65"/>
        <end position="88"/>
    </location>
</feature>